<evidence type="ECO:0000256" key="5">
    <source>
        <dbReference type="ARBA" id="ARBA00022519"/>
    </source>
</evidence>
<reference evidence="12 13" key="1">
    <citation type="submission" date="2023-07" db="EMBL/GenBank/DDBJ databases">
        <title>Sorghum-associated microbial communities from plants grown in Nebraska, USA.</title>
        <authorList>
            <person name="Schachtman D."/>
        </authorList>
    </citation>
    <scope>NUCLEOTIDE SEQUENCE [LARGE SCALE GENOMIC DNA]</scope>
    <source>
        <strain evidence="12 13">DS2154</strain>
    </source>
</reference>
<accession>A0ABU1N1S5</accession>
<dbReference type="InterPro" id="IPR058982">
    <property type="entry name" value="Beta-barrel_AprE"/>
</dbReference>
<evidence type="ECO:0000313" key="12">
    <source>
        <dbReference type="EMBL" id="MDR6532394.1"/>
    </source>
</evidence>
<sequence length="457" mass="49630">MTDATFQAPGTAGEAAAKIPPRLSDDPVRIIRIGAGVAGLFFVGFLGWAALAPLDAGAYAHGVVAVAGNRQAVQSREGGVVTAIRVVEGQSVVKGQILVELSASELRASERGMTGEVLTLLAQRARLVAERDRLPTIAAPPEFADLTPEDKPLADDALRLQRQQFQARRSSLQTQRGVLNQRVLQLSQQSSGAERQLDANREQQKLIEEELKGVQELAAKGFAPKTRVLALQRSAASLTGEDGAYRAQIARSAEQIGETKLQTLSLERQMMEEVSGQLRDVQVRLDDLQPKVLAAREQLARATVRAPSGGKVVGLNVFTVGGVVAPGQTLMEIVPQDRRLVIQAKVSPNDADDLKPGQKTQIRFTSLHERDLPLLNGTLTELSADSFTDEKTGVQYFRAEVSAPPEELDKIRKIRGAQSGLQAGLPVEVLIPLRKRSALAYLVEPMFQTFWRMGREH</sequence>
<keyword evidence="3 9" id="KW-0813">Transport</keyword>
<evidence type="ECO:0000256" key="7">
    <source>
        <dbReference type="ARBA" id="ARBA00022989"/>
    </source>
</evidence>
<comment type="subcellular location">
    <subcellularLocation>
        <location evidence="1 9">Cell inner membrane</location>
        <topology evidence="1 9">Single-pass membrane protein</topology>
    </subcellularLocation>
</comment>
<dbReference type="InterPro" id="IPR058781">
    <property type="entry name" value="HH_AprE-like"/>
</dbReference>
<dbReference type="InterPro" id="IPR010129">
    <property type="entry name" value="T1SS_HlyD"/>
</dbReference>
<evidence type="ECO:0000256" key="4">
    <source>
        <dbReference type="ARBA" id="ARBA00022475"/>
    </source>
</evidence>
<comment type="caution">
    <text evidence="12">The sequence shown here is derived from an EMBL/GenBank/DDBJ whole genome shotgun (WGS) entry which is preliminary data.</text>
</comment>
<keyword evidence="4 9" id="KW-1003">Cell membrane</keyword>
<proteinExistence type="inferred from homology"/>
<evidence type="ECO:0000256" key="6">
    <source>
        <dbReference type="ARBA" id="ARBA00022692"/>
    </source>
</evidence>
<dbReference type="NCBIfam" id="TIGR01843">
    <property type="entry name" value="type_I_hlyD"/>
    <property type="match status" value="1"/>
</dbReference>
<dbReference type="RefSeq" id="WP_056762034.1">
    <property type="nucleotide sequence ID" value="NZ_BMLD01000012.1"/>
</dbReference>
<dbReference type="Gene3D" id="2.40.50.100">
    <property type="match status" value="1"/>
</dbReference>
<dbReference type="EMBL" id="JAVDRL010000009">
    <property type="protein sequence ID" value="MDR6532394.1"/>
    <property type="molecule type" value="Genomic_DNA"/>
</dbReference>
<dbReference type="Pfam" id="PF26002">
    <property type="entry name" value="Beta-barrel_AprE"/>
    <property type="match status" value="1"/>
</dbReference>
<evidence type="ECO:0000313" key="13">
    <source>
        <dbReference type="Proteomes" id="UP001262754"/>
    </source>
</evidence>
<keyword evidence="7 9" id="KW-1133">Transmembrane helix</keyword>
<evidence type="ECO:0000256" key="8">
    <source>
        <dbReference type="ARBA" id="ARBA00023136"/>
    </source>
</evidence>
<dbReference type="PRINTS" id="PR01490">
    <property type="entry name" value="RTXTOXIND"/>
</dbReference>
<evidence type="ECO:0000259" key="10">
    <source>
        <dbReference type="Pfam" id="PF25994"/>
    </source>
</evidence>
<keyword evidence="8 9" id="KW-0472">Membrane</keyword>
<evidence type="ECO:0000256" key="3">
    <source>
        <dbReference type="ARBA" id="ARBA00022448"/>
    </source>
</evidence>
<gene>
    <name evidence="12" type="ORF">J2800_003152</name>
</gene>
<keyword evidence="5 9" id="KW-0997">Cell inner membrane</keyword>
<dbReference type="PANTHER" id="PTHR30386">
    <property type="entry name" value="MEMBRANE FUSION SUBUNIT OF EMRAB-TOLC MULTIDRUG EFFLUX PUMP"/>
    <property type="match status" value="1"/>
</dbReference>
<keyword evidence="6 9" id="KW-0812">Transmembrane</keyword>
<feature type="domain" description="AprE-like long alpha-helical hairpin" evidence="10">
    <location>
        <begin position="107"/>
        <end position="298"/>
    </location>
</feature>
<evidence type="ECO:0000256" key="9">
    <source>
        <dbReference type="RuleBase" id="RU365093"/>
    </source>
</evidence>
<protein>
    <recommendedName>
        <fullName evidence="9">Membrane fusion protein (MFP) family protein</fullName>
    </recommendedName>
</protein>
<evidence type="ECO:0000256" key="1">
    <source>
        <dbReference type="ARBA" id="ARBA00004377"/>
    </source>
</evidence>
<name>A0ABU1N1S5_9CAUL</name>
<dbReference type="InterPro" id="IPR050739">
    <property type="entry name" value="MFP"/>
</dbReference>
<dbReference type="Proteomes" id="UP001262754">
    <property type="component" value="Unassembled WGS sequence"/>
</dbReference>
<evidence type="ECO:0000259" key="11">
    <source>
        <dbReference type="Pfam" id="PF26002"/>
    </source>
</evidence>
<organism evidence="12 13">
    <name type="scientific">Caulobacter rhizosphaerae</name>
    <dbReference type="NCBI Taxonomy" id="2010972"/>
    <lineage>
        <taxon>Bacteria</taxon>
        <taxon>Pseudomonadati</taxon>
        <taxon>Pseudomonadota</taxon>
        <taxon>Alphaproteobacteria</taxon>
        <taxon>Caulobacterales</taxon>
        <taxon>Caulobacteraceae</taxon>
        <taxon>Caulobacter</taxon>
    </lineage>
</organism>
<feature type="transmembrane region" description="Helical" evidence="9">
    <location>
        <begin position="30"/>
        <end position="51"/>
    </location>
</feature>
<comment type="similarity">
    <text evidence="2 9">Belongs to the membrane fusion protein (MFP) (TC 8.A.1) family.</text>
</comment>
<dbReference type="PANTHER" id="PTHR30386:SF17">
    <property type="entry name" value="ALKALINE PROTEASE SECRETION PROTEIN APRE"/>
    <property type="match status" value="1"/>
</dbReference>
<evidence type="ECO:0000256" key="2">
    <source>
        <dbReference type="ARBA" id="ARBA00009477"/>
    </source>
</evidence>
<dbReference type="Gene3D" id="2.40.30.170">
    <property type="match status" value="1"/>
</dbReference>
<feature type="domain" description="AprE-like beta-barrel" evidence="11">
    <location>
        <begin position="340"/>
        <end position="432"/>
    </location>
</feature>
<dbReference type="Pfam" id="PF25994">
    <property type="entry name" value="HH_AprE"/>
    <property type="match status" value="1"/>
</dbReference>
<keyword evidence="13" id="KW-1185">Reference proteome</keyword>